<feature type="chain" id="PRO_5020836387" description="Lipoprotein" evidence="1">
    <location>
        <begin position="18"/>
        <end position="133"/>
    </location>
</feature>
<reference evidence="2 3" key="1">
    <citation type="submission" date="2019-03" db="EMBL/GenBank/DDBJ databases">
        <title>Genomic Encyclopedia of Archaeal and Bacterial Type Strains, Phase II (KMG-II): from individual species to whole genera.</title>
        <authorList>
            <person name="Goeker M."/>
        </authorList>
    </citation>
    <scope>NUCLEOTIDE SEQUENCE [LARGE SCALE GENOMIC DNA]</scope>
    <source>
        <strain evidence="2 3">DSM 25687</strain>
    </source>
</reference>
<sequence>MKISKLLLLTTTLFLFACTSKNEMELDFSKPLQKKDFKIQIQILGSDVNRKVIYDGNVIYDVPNEYGENDWHFNYKDSLYAYFRHFKSNRNDKHNYTFRFFQKENNVFAEIQIDGVSNELKTISFTKSKKIFH</sequence>
<evidence type="ECO:0000256" key="1">
    <source>
        <dbReference type="SAM" id="SignalP"/>
    </source>
</evidence>
<evidence type="ECO:0008006" key="4">
    <source>
        <dbReference type="Google" id="ProtNLM"/>
    </source>
</evidence>
<feature type="signal peptide" evidence="1">
    <location>
        <begin position="1"/>
        <end position="17"/>
    </location>
</feature>
<organism evidence="2 3">
    <name type="scientific">Flavobacterium dankookense</name>
    <dbReference type="NCBI Taxonomy" id="706186"/>
    <lineage>
        <taxon>Bacteria</taxon>
        <taxon>Pseudomonadati</taxon>
        <taxon>Bacteroidota</taxon>
        <taxon>Flavobacteriia</taxon>
        <taxon>Flavobacteriales</taxon>
        <taxon>Flavobacteriaceae</taxon>
        <taxon>Flavobacterium</taxon>
    </lineage>
</organism>
<keyword evidence="1" id="KW-0732">Signal</keyword>
<dbReference type="Proteomes" id="UP000295260">
    <property type="component" value="Unassembled WGS sequence"/>
</dbReference>
<dbReference type="PROSITE" id="PS51257">
    <property type="entry name" value="PROKAR_LIPOPROTEIN"/>
    <property type="match status" value="1"/>
</dbReference>
<dbReference type="RefSeq" id="WP_133533289.1">
    <property type="nucleotide sequence ID" value="NZ_SNXR01000014.1"/>
</dbReference>
<protein>
    <recommendedName>
        <fullName evidence="4">Lipoprotein</fullName>
    </recommendedName>
</protein>
<dbReference type="AlphaFoldDB" id="A0A4R6QA74"/>
<keyword evidence="3" id="KW-1185">Reference proteome</keyword>
<gene>
    <name evidence="2" type="ORF">BC748_2035</name>
</gene>
<comment type="caution">
    <text evidence="2">The sequence shown here is derived from an EMBL/GenBank/DDBJ whole genome shotgun (WGS) entry which is preliminary data.</text>
</comment>
<accession>A0A4R6QA74</accession>
<proteinExistence type="predicted"/>
<name>A0A4R6QA74_9FLAO</name>
<evidence type="ECO:0000313" key="2">
    <source>
        <dbReference type="EMBL" id="TDP58796.1"/>
    </source>
</evidence>
<evidence type="ECO:0000313" key="3">
    <source>
        <dbReference type="Proteomes" id="UP000295260"/>
    </source>
</evidence>
<dbReference type="EMBL" id="SNXR01000014">
    <property type="protein sequence ID" value="TDP58796.1"/>
    <property type="molecule type" value="Genomic_DNA"/>
</dbReference>
<dbReference type="OrthoDB" id="1448449at2"/>